<sequence length="478" mass="54607">MSVTERHLNLIRLKLEMVQEEKKQLIEAVDSHLSQILHYGHLFVDTHDKCEMSFKDISLEIENAIIRLGDATAIFKSKSRPVESHLQSFVDAPYESSGSLSFEVLQKLPIQPSYVEHSYIKTHEDVPTSVLKQQIQACSTKIETLSNTLVRVIGDLNTLKKPVGLESTNTSLSLEDNEKFVELKKKLCNSLEELETISKQIERVNKDLSDQKTENKEKLIFLENRLSNLENKIANSDTDIKAKFISLEKEWNKFQINTNTLEQRINKSENNINDIDHRLCQFQEKTSSILEEKEKELTVMSGEISSTIQDLVSLKEEGSSKSIKDMALTIKALEVWVKEDLQHKVADLEEPVKQLQLLNLDKAMEEHKSLLSDVISSQSLLGTKIQELEKKMKPRLVTIQQLCAMIKMGSRVKRGPNWNNQIHGNADGAYPSLGTVILEIPAYKKFRVKWDNGYENNYTVDPQMNFSEIQLASLPEID</sequence>
<dbReference type="RefSeq" id="XP_055876349.1">
    <property type="nucleotide sequence ID" value="XM_056020374.1"/>
</dbReference>
<keyword evidence="1" id="KW-0175">Coiled coil</keyword>
<dbReference type="RefSeq" id="XP_055876352.1">
    <property type="nucleotide sequence ID" value="XM_056020377.1"/>
</dbReference>
<gene>
    <name evidence="3 4 5 6 7 8 9" type="primary">LOC106060602</name>
</gene>
<evidence type="ECO:0000313" key="6">
    <source>
        <dbReference type="RefSeq" id="XP_055876351.1"/>
    </source>
</evidence>
<evidence type="ECO:0000313" key="7">
    <source>
        <dbReference type="RefSeq" id="XP_055876352.1"/>
    </source>
</evidence>
<evidence type="ECO:0000313" key="4">
    <source>
        <dbReference type="RefSeq" id="XP_055876349.1"/>
    </source>
</evidence>
<dbReference type="Proteomes" id="UP001165740">
    <property type="component" value="Chromosome 2"/>
</dbReference>
<accession>A0A9W2ZMQ0</accession>
<dbReference type="OrthoDB" id="6147347at2759"/>
<evidence type="ECO:0000256" key="1">
    <source>
        <dbReference type="SAM" id="Coils"/>
    </source>
</evidence>
<name>A0A9W2ZMQ0_BIOGL</name>
<dbReference type="GO" id="GO:0046872">
    <property type="term" value="F:metal ion binding"/>
    <property type="evidence" value="ECO:0007669"/>
    <property type="project" value="InterPro"/>
</dbReference>
<dbReference type="Gene3D" id="2.30.30.40">
    <property type="entry name" value="SH3 Domains"/>
    <property type="match status" value="1"/>
</dbReference>
<evidence type="ECO:0000313" key="2">
    <source>
        <dbReference type="Proteomes" id="UP001165740"/>
    </source>
</evidence>
<protein>
    <submittedName>
        <fullName evidence="3 4">Golgin subfamily A member 4-like</fullName>
    </submittedName>
</protein>
<dbReference type="RefSeq" id="XP_055876350.1">
    <property type="nucleotide sequence ID" value="XM_056020375.1"/>
</dbReference>
<dbReference type="RefSeq" id="XP_055876354.1">
    <property type="nucleotide sequence ID" value="XM_056020379.1"/>
</dbReference>
<evidence type="ECO:0000313" key="9">
    <source>
        <dbReference type="RefSeq" id="XP_055876354.1"/>
    </source>
</evidence>
<dbReference type="AlphaFoldDB" id="A0A9W2ZMQ0"/>
<evidence type="ECO:0000313" key="3">
    <source>
        <dbReference type="RefSeq" id="XP_055876348.1"/>
    </source>
</evidence>
<feature type="coiled-coil region" evidence="1">
    <location>
        <begin position="8"/>
        <end position="35"/>
    </location>
</feature>
<dbReference type="SUPFAM" id="SSF159034">
    <property type="entry name" value="Mib/herc2 domain-like"/>
    <property type="match status" value="1"/>
</dbReference>
<dbReference type="GO" id="GO:0004842">
    <property type="term" value="F:ubiquitin-protein transferase activity"/>
    <property type="evidence" value="ECO:0007669"/>
    <property type="project" value="InterPro"/>
</dbReference>
<dbReference type="GeneID" id="106060602"/>
<evidence type="ECO:0000313" key="5">
    <source>
        <dbReference type="RefSeq" id="XP_055876350.1"/>
    </source>
</evidence>
<dbReference type="RefSeq" id="XP_055876353.1">
    <property type="nucleotide sequence ID" value="XM_056020378.1"/>
</dbReference>
<evidence type="ECO:0000313" key="8">
    <source>
        <dbReference type="RefSeq" id="XP_055876353.1"/>
    </source>
</evidence>
<dbReference type="RefSeq" id="XP_055876351.1">
    <property type="nucleotide sequence ID" value="XM_056020376.1"/>
</dbReference>
<feature type="coiled-coil region" evidence="1">
    <location>
        <begin position="191"/>
        <end position="278"/>
    </location>
</feature>
<keyword evidence="2" id="KW-1185">Reference proteome</keyword>
<dbReference type="InterPro" id="IPR037252">
    <property type="entry name" value="Mib_Herc2_sf"/>
</dbReference>
<dbReference type="RefSeq" id="XP_055876348.1">
    <property type="nucleotide sequence ID" value="XM_056020373.1"/>
</dbReference>
<reference evidence="3 4" key="1">
    <citation type="submission" date="2025-04" db="UniProtKB">
        <authorList>
            <consortium name="RefSeq"/>
        </authorList>
    </citation>
    <scope>IDENTIFICATION</scope>
</reference>
<proteinExistence type="predicted"/>
<organism evidence="2 6">
    <name type="scientific">Biomphalaria glabrata</name>
    <name type="common">Bloodfluke planorb</name>
    <name type="synonym">Freshwater snail</name>
    <dbReference type="NCBI Taxonomy" id="6526"/>
    <lineage>
        <taxon>Eukaryota</taxon>
        <taxon>Metazoa</taxon>
        <taxon>Spiralia</taxon>
        <taxon>Lophotrochozoa</taxon>
        <taxon>Mollusca</taxon>
        <taxon>Gastropoda</taxon>
        <taxon>Heterobranchia</taxon>
        <taxon>Euthyneura</taxon>
        <taxon>Panpulmonata</taxon>
        <taxon>Hygrophila</taxon>
        <taxon>Lymnaeoidea</taxon>
        <taxon>Planorbidae</taxon>
        <taxon>Biomphalaria</taxon>
    </lineage>
</organism>